<reference evidence="1" key="1">
    <citation type="submission" date="2023-02" db="EMBL/GenBank/DDBJ databases">
        <title>Tahibacter soli sp. nov. isolated from soil.</title>
        <authorList>
            <person name="Baek J.H."/>
            <person name="Lee J.K."/>
            <person name="Choi D.G."/>
            <person name="Jeon C.O."/>
        </authorList>
    </citation>
    <scope>NUCLEOTIDE SEQUENCE</scope>
    <source>
        <strain evidence="1">BL</strain>
    </source>
</reference>
<dbReference type="RefSeq" id="WP_263543693.1">
    <property type="nucleotide sequence ID" value="NZ_JAOVZO020000001.1"/>
</dbReference>
<proteinExistence type="predicted"/>
<comment type="caution">
    <text evidence="1">The sequence shown here is derived from an EMBL/GenBank/DDBJ whole genome shotgun (WGS) entry which is preliminary data.</text>
</comment>
<dbReference type="AlphaFoldDB" id="A0A9X3YHN5"/>
<organism evidence="1 2">
    <name type="scientific">Tahibacter soli</name>
    <dbReference type="NCBI Taxonomy" id="2983605"/>
    <lineage>
        <taxon>Bacteria</taxon>
        <taxon>Pseudomonadati</taxon>
        <taxon>Pseudomonadota</taxon>
        <taxon>Gammaproteobacteria</taxon>
        <taxon>Lysobacterales</taxon>
        <taxon>Rhodanobacteraceae</taxon>
        <taxon>Tahibacter</taxon>
    </lineage>
</organism>
<accession>A0A9X3YHN5</accession>
<sequence length="71" mass="8023">MHQSLRVDRYVDSLSIGKLDQAGLAPAFSLRPFEKRAALARRSPKVTVTFVAAMRADFAKKDERHLKPRLS</sequence>
<gene>
    <name evidence="1" type="ORF">OD750_001855</name>
</gene>
<evidence type="ECO:0000313" key="1">
    <source>
        <dbReference type="EMBL" id="MDC8011285.1"/>
    </source>
</evidence>
<protein>
    <submittedName>
        <fullName evidence="1">Uncharacterized protein</fullName>
    </submittedName>
</protein>
<dbReference type="EMBL" id="JAOVZO020000001">
    <property type="protein sequence ID" value="MDC8011285.1"/>
    <property type="molecule type" value="Genomic_DNA"/>
</dbReference>
<keyword evidence="2" id="KW-1185">Reference proteome</keyword>
<dbReference type="Proteomes" id="UP001139971">
    <property type="component" value="Unassembled WGS sequence"/>
</dbReference>
<evidence type="ECO:0000313" key="2">
    <source>
        <dbReference type="Proteomes" id="UP001139971"/>
    </source>
</evidence>
<name>A0A9X3YHN5_9GAMM</name>